<keyword evidence="3" id="KW-1185">Reference proteome</keyword>
<feature type="compositionally biased region" description="Polar residues" evidence="1">
    <location>
        <begin position="1"/>
        <end position="27"/>
    </location>
</feature>
<feature type="region of interest" description="Disordered" evidence="1">
    <location>
        <begin position="388"/>
        <end position="416"/>
    </location>
</feature>
<reference evidence="2" key="2">
    <citation type="submission" date="2015-06" db="UniProtKB">
        <authorList>
            <consortium name="EnsemblMetazoa"/>
        </authorList>
    </citation>
    <scope>IDENTIFICATION</scope>
</reference>
<accession>T1KVS4</accession>
<evidence type="ECO:0000313" key="3">
    <source>
        <dbReference type="Proteomes" id="UP000015104"/>
    </source>
</evidence>
<feature type="compositionally biased region" description="Polar residues" evidence="1">
    <location>
        <begin position="388"/>
        <end position="401"/>
    </location>
</feature>
<proteinExistence type="predicted"/>
<dbReference type="HOGENOM" id="CLU_584403_0_0_1"/>
<dbReference type="EnsemblMetazoa" id="tetur23g01680.1">
    <property type="protein sequence ID" value="tetur23g01680.1"/>
    <property type="gene ID" value="tetur23g01680"/>
</dbReference>
<dbReference type="EMBL" id="CAEY01000613">
    <property type="status" value="NOT_ANNOTATED_CDS"/>
    <property type="molecule type" value="Genomic_DNA"/>
</dbReference>
<feature type="region of interest" description="Disordered" evidence="1">
    <location>
        <begin position="1"/>
        <end position="110"/>
    </location>
</feature>
<feature type="compositionally biased region" description="Low complexity" evidence="1">
    <location>
        <begin position="43"/>
        <end position="63"/>
    </location>
</feature>
<evidence type="ECO:0000313" key="2">
    <source>
        <dbReference type="EnsemblMetazoa" id="tetur23g01680.1"/>
    </source>
</evidence>
<dbReference type="AlphaFoldDB" id="T1KVS4"/>
<sequence>MSQGNSGNSGKAYMSNSGYNGPPQTGSGFIPNYDYPSSGLNNQGSSSYTQSGSFSPFTSSSNSYNDVSGNNKKPLFSSSSSPSYDQSLPHPNSIVSTSADSQKQHKPAFPFPLNLNGPSNSGYSGRGININNGQTRPTGFQGFDKNFNQDQRFNQGPINLNTNQHNNNNNHVINPVNTNNMNNPSGNANFAFNYGNNYDKGQPFNGPSLPLGLMGSSNGFMSNLKPSDGLGNSNGLIKPMGSTGKLMKPGNLDDGLGSAYGAASTDPLPYGSNEAGDPMGPSYNPSDFFGPSATSGLDTGLDDFTGFGDMTFDNDALLNFGGMQPFTGDLGMEANKKKNKGYGSFMSSALSGLGSFGFLSGGGSSGSNGLTSNYNPMKGMAVAMSNTFPSFTGPKQQVPNHGQSGSGSSSGGSSSGFGGIRTRLTNLLTGRLPSLNFASLTGLGSLGGPSGMTGLGGMNSGLLGLFGL</sequence>
<dbReference type="Proteomes" id="UP000015104">
    <property type="component" value="Unassembled WGS sequence"/>
</dbReference>
<feature type="compositionally biased region" description="Polar residues" evidence="1">
    <location>
        <begin position="84"/>
        <end position="101"/>
    </location>
</feature>
<name>T1KVS4_TETUR</name>
<feature type="compositionally biased region" description="Gly residues" evidence="1">
    <location>
        <begin position="404"/>
        <end position="416"/>
    </location>
</feature>
<organism evidence="2 3">
    <name type="scientific">Tetranychus urticae</name>
    <name type="common">Two-spotted spider mite</name>
    <dbReference type="NCBI Taxonomy" id="32264"/>
    <lineage>
        <taxon>Eukaryota</taxon>
        <taxon>Metazoa</taxon>
        <taxon>Ecdysozoa</taxon>
        <taxon>Arthropoda</taxon>
        <taxon>Chelicerata</taxon>
        <taxon>Arachnida</taxon>
        <taxon>Acari</taxon>
        <taxon>Acariformes</taxon>
        <taxon>Trombidiformes</taxon>
        <taxon>Prostigmata</taxon>
        <taxon>Eleutherengona</taxon>
        <taxon>Raphignathae</taxon>
        <taxon>Tetranychoidea</taxon>
        <taxon>Tetranychidae</taxon>
        <taxon>Tetranychus</taxon>
    </lineage>
</organism>
<protein>
    <submittedName>
        <fullName evidence="2">Uncharacterized protein</fullName>
    </submittedName>
</protein>
<feature type="region of interest" description="Disordered" evidence="1">
    <location>
        <begin position="267"/>
        <end position="291"/>
    </location>
</feature>
<reference evidence="3" key="1">
    <citation type="submission" date="2011-08" db="EMBL/GenBank/DDBJ databases">
        <authorList>
            <person name="Rombauts S."/>
        </authorList>
    </citation>
    <scope>NUCLEOTIDE SEQUENCE</scope>
    <source>
        <strain evidence="3">London</strain>
    </source>
</reference>
<evidence type="ECO:0000256" key="1">
    <source>
        <dbReference type="SAM" id="MobiDB-lite"/>
    </source>
</evidence>